<name>A0A6M0II74_9BACT</name>
<dbReference type="InterPro" id="IPR001261">
    <property type="entry name" value="ArgE/DapE_CS"/>
</dbReference>
<dbReference type="AlphaFoldDB" id="A0A6M0II74"/>
<reference evidence="11 12" key="1">
    <citation type="submission" date="2020-02" db="EMBL/GenBank/DDBJ databases">
        <title>Draft genome sequence of two Spirosoma agri KCTC 52727 and Spirosoma terrae KCTC 52035.</title>
        <authorList>
            <person name="Rojas J."/>
            <person name="Ambika Manirajan B."/>
            <person name="Ratering S."/>
            <person name="Suarez C."/>
            <person name="Schnell S."/>
        </authorList>
    </citation>
    <scope>NUCLEOTIDE SEQUENCE [LARGE SCALE GENOMIC DNA]</scope>
    <source>
        <strain evidence="11 12">KCTC 52727</strain>
    </source>
</reference>
<evidence type="ECO:0000256" key="6">
    <source>
        <dbReference type="ARBA" id="ARBA00023049"/>
    </source>
</evidence>
<keyword evidence="2" id="KW-0645">Protease</keyword>
<accession>A0A6M0II74</accession>
<keyword evidence="11" id="KW-0031">Aminopeptidase</keyword>
<evidence type="ECO:0000256" key="7">
    <source>
        <dbReference type="NCBIfam" id="TIGR01882"/>
    </source>
</evidence>
<gene>
    <name evidence="11" type="primary">pepT</name>
    <name evidence="11" type="ORF">GK091_11670</name>
</gene>
<dbReference type="CDD" id="cd03892">
    <property type="entry name" value="M20_peptT"/>
    <property type="match status" value="1"/>
</dbReference>
<evidence type="ECO:0000256" key="1">
    <source>
        <dbReference type="ARBA" id="ARBA00009692"/>
    </source>
</evidence>
<evidence type="ECO:0000256" key="3">
    <source>
        <dbReference type="ARBA" id="ARBA00022723"/>
    </source>
</evidence>
<dbReference type="InterPro" id="IPR010161">
    <property type="entry name" value="Peptidase_M20B"/>
</dbReference>
<feature type="binding site" evidence="9">
    <location>
        <position position="88"/>
    </location>
    <ligand>
        <name>Zn(2+)</name>
        <dbReference type="ChEBI" id="CHEBI:29105"/>
        <label>1</label>
    </ligand>
</feature>
<dbReference type="NCBIfam" id="NF003976">
    <property type="entry name" value="PRK05469.1"/>
    <property type="match status" value="1"/>
</dbReference>
<dbReference type="Pfam" id="PF01546">
    <property type="entry name" value="Peptidase_M20"/>
    <property type="match status" value="1"/>
</dbReference>
<feature type="binding site" evidence="9">
    <location>
        <position position="151"/>
    </location>
    <ligand>
        <name>Zn(2+)</name>
        <dbReference type="ChEBI" id="CHEBI:29105"/>
        <label>2</label>
    </ligand>
</feature>
<sequence>MPTTSFADYSYSAIDRFLRYVQIDTQSDPQSSTNPSTEKQKNLSRLLVQELRAMGLADVELDEWGYVYATIPANTDKTTVPTICFCSHVDTSPDVTGAGVKPIIHYNWNGSDIRLPDDVTQVIRVGDHPDLRQQIGNDIITGSGTTLLGADNKAGVAEIMDAANYLLTHPDVKHGRIRLLFTPDEEVGRGTEKVDIQKLGADFGYTIDGEALGTLEDETFSADSVRITIQGVSTHPGFAKGKLENALKIAAELLTALPKEHLSPETTEGKEGFVHPTHLDGNQDQAVLEFIIRDFNEVGLQEKETYLQNKLNDILAHYPGSSAQMVVKEQYRNMKEVLDQHPAVVDNALEAIRRSGLSAERRSIRGGTDGSRLSFMGLPCPNIFAGEHAFHSRLEWVSVQDMQKAVEVIVNVAQVWEERS</sequence>
<dbReference type="SUPFAM" id="SSF55031">
    <property type="entry name" value="Bacterial exopeptidase dimerisation domain"/>
    <property type="match status" value="1"/>
</dbReference>
<dbReference type="NCBIfam" id="NF009920">
    <property type="entry name" value="PRK13381.1"/>
    <property type="match status" value="1"/>
</dbReference>
<protein>
    <recommendedName>
        <fullName evidence="7">Peptidase T</fullName>
        <ecNumber evidence="7">3.4.11.4</ecNumber>
    </recommendedName>
</protein>
<comment type="cofactor">
    <cofactor evidence="9">
        <name>Zn(2+)</name>
        <dbReference type="ChEBI" id="CHEBI:29105"/>
    </cofactor>
    <text evidence="9">Binds 2 Zn(2+) ions per subunit.</text>
</comment>
<feature type="binding site" evidence="9">
    <location>
        <position position="391"/>
    </location>
    <ligand>
        <name>Zn(2+)</name>
        <dbReference type="ChEBI" id="CHEBI:29105"/>
        <label>2</label>
    </ligand>
</feature>
<keyword evidence="6" id="KW-0482">Metalloprotease</keyword>
<dbReference type="GO" id="GO:0006518">
    <property type="term" value="P:peptide metabolic process"/>
    <property type="evidence" value="ECO:0007669"/>
    <property type="project" value="InterPro"/>
</dbReference>
<evidence type="ECO:0000259" key="10">
    <source>
        <dbReference type="Pfam" id="PF07687"/>
    </source>
</evidence>
<dbReference type="GO" id="GO:0008270">
    <property type="term" value="F:zinc ion binding"/>
    <property type="evidence" value="ECO:0007669"/>
    <property type="project" value="InterPro"/>
</dbReference>
<dbReference type="GO" id="GO:0006508">
    <property type="term" value="P:proteolysis"/>
    <property type="evidence" value="ECO:0007669"/>
    <property type="project" value="UniProtKB-UniRule"/>
</dbReference>
<dbReference type="PIRSF" id="PIRSF037215">
    <property type="entry name" value="Peptidase_M20B"/>
    <property type="match status" value="1"/>
</dbReference>
<feature type="binding site" evidence="9">
    <location>
        <position position="186"/>
    </location>
    <ligand>
        <name>Zn(2+)</name>
        <dbReference type="ChEBI" id="CHEBI:29105"/>
        <label>2</label>
    </ligand>
</feature>
<dbReference type="Gene3D" id="3.40.630.10">
    <property type="entry name" value="Zn peptidases"/>
    <property type="match status" value="1"/>
</dbReference>
<keyword evidence="5 9" id="KW-0862">Zinc</keyword>
<comment type="similarity">
    <text evidence="1">Belongs to the peptidase M20B family.</text>
</comment>
<dbReference type="InterPro" id="IPR002933">
    <property type="entry name" value="Peptidase_M20"/>
</dbReference>
<dbReference type="Pfam" id="PF07687">
    <property type="entry name" value="M20_dimer"/>
    <property type="match status" value="1"/>
</dbReference>
<evidence type="ECO:0000313" key="12">
    <source>
        <dbReference type="Proteomes" id="UP000477386"/>
    </source>
</evidence>
<dbReference type="InterPro" id="IPR036264">
    <property type="entry name" value="Bact_exopeptidase_dim_dom"/>
</dbReference>
<feature type="domain" description="Peptidase M20 dimerisation" evidence="10">
    <location>
        <begin position="219"/>
        <end position="318"/>
    </location>
</feature>
<comment type="caution">
    <text evidence="11">The sequence shown here is derived from an EMBL/GenBank/DDBJ whole genome shotgun (WGS) entry which is preliminary data.</text>
</comment>
<proteinExistence type="inferred from homology"/>
<dbReference type="RefSeq" id="WP_164037733.1">
    <property type="nucleotide sequence ID" value="NZ_JAAGNZ010000001.1"/>
</dbReference>
<dbReference type="PANTHER" id="PTHR42994">
    <property type="entry name" value="PEPTIDASE T"/>
    <property type="match status" value="1"/>
</dbReference>
<dbReference type="GO" id="GO:0045148">
    <property type="term" value="F:tripeptide aminopeptidase activity"/>
    <property type="evidence" value="ECO:0007669"/>
    <property type="project" value="UniProtKB-UniRule"/>
</dbReference>
<evidence type="ECO:0000256" key="8">
    <source>
        <dbReference type="PIRSR" id="PIRSR037215-1"/>
    </source>
</evidence>
<dbReference type="Gene3D" id="3.30.70.360">
    <property type="match status" value="1"/>
</dbReference>
<dbReference type="InterPro" id="IPR011650">
    <property type="entry name" value="Peptidase_M20_dimer"/>
</dbReference>
<organism evidence="11 12">
    <name type="scientific">Spirosoma agri</name>
    <dbReference type="NCBI Taxonomy" id="1987381"/>
    <lineage>
        <taxon>Bacteria</taxon>
        <taxon>Pseudomonadati</taxon>
        <taxon>Bacteroidota</taxon>
        <taxon>Cytophagia</taxon>
        <taxon>Cytophagales</taxon>
        <taxon>Cytophagaceae</taxon>
        <taxon>Spirosoma</taxon>
    </lineage>
</organism>
<feature type="binding site" evidence="9">
    <location>
        <position position="151"/>
    </location>
    <ligand>
        <name>Zn(2+)</name>
        <dbReference type="ChEBI" id="CHEBI:29105"/>
        <label>1</label>
    </ligand>
</feature>
<feature type="binding site" evidence="9">
    <location>
        <position position="208"/>
    </location>
    <ligand>
        <name>Zn(2+)</name>
        <dbReference type="ChEBI" id="CHEBI:29105"/>
        <label>1</label>
    </ligand>
</feature>
<dbReference type="GO" id="GO:0005829">
    <property type="term" value="C:cytosol"/>
    <property type="evidence" value="ECO:0007669"/>
    <property type="project" value="TreeGrafter"/>
</dbReference>
<evidence type="ECO:0000256" key="2">
    <source>
        <dbReference type="ARBA" id="ARBA00022670"/>
    </source>
</evidence>
<keyword evidence="4 11" id="KW-0378">Hydrolase</keyword>
<dbReference type="EMBL" id="JAAGNZ010000001">
    <property type="protein sequence ID" value="NEU67542.1"/>
    <property type="molecule type" value="Genomic_DNA"/>
</dbReference>
<feature type="active site" evidence="8">
    <location>
        <position position="90"/>
    </location>
</feature>
<dbReference type="PROSITE" id="PS00759">
    <property type="entry name" value="ARGE_DAPE_CPG2_2"/>
    <property type="match status" value="1"/>
</dbReference>
<keyword evidence="3 9" id="KW-0479">Metal-binding</keyword>
<evidence type="ECO:0000256" key="4">
    <source>
        <dbReference type="ARBA" id="ARBA00022801"/>
    </source>
</evidence>
<dbReference type="PANTHER" id="PTHR42994:SF1">
    <property type="entry name" value="PEPTIDASE T"/>
    <property type="match status" value="1"/>
</dbReference>
<feature type="active site" description="Proton acceptor" evidence="8">
    <location>
        <position position="185"/>
    </location>
</feature>
<dbReference type="NCBIfam" id="TIGR01882">
    <property type="entry name" value="peptidase-T"/>
    <property type="match status" value="1"/>
</dbReference>
<dbReference type="Proteomes" id="UP000477386">
    <property type="component" value="Unassembled WGS sequence"/>
</dbReference>
<dbReference type="SUPFAM" id="SSF53187">
    <property type="entry name" value="Zn-dependent exopeptidases"/>
    <property type="match status" value="1"/>
</dbReference>
<evidence type="ECO:0000313" key="11">
    <source>
        <dbReference type="EMBL" id="NEU67542.1"/>
    </source>
</evidence>
<dbReference type="EC" id="3.4.11.4" evidence="7"/>
<keyword evidence="12" id="KW-1185">Reference proteome</keyword>
<dbReference type="GO" id="GO:0008237">
    <property type="term" value="F:metallopeptidase activity"/>
    <property type="evidence" value="ECO:0007669"/>
    <property type="project" value="UniProtKB-KW"/>
</dbReference>
<evidence type="ECO:0000256" key="9">
    <source>
        <dbReference type="PIRSR" id="PIRSR037215-2"/>
    </source>
</evidence>
<evidence type="ECO:0000256" key="5">
    <source>
        <dbReference type="ARBA" id="ARBA00022833"/>
    </source>
</evidence>